<protein>
    <submittedName>
        <fullName evidence="1">Uncharacterized protein</fullName>
    </submittedName>
</protein>
<organism evidence="1 2">
    <name type="scientific">Irpex rosettiformis</name>
    <dbReference type="NCBI Taxonomy" id="378272"/>
    <lineage>
        <taxon>Eukaryota</taxon>
        <taxon>Fungi</taxon>
        <taxon>Dikarya</taxon>
        <taxon>Basidiomycota</taxon>
        <taxon>Agaricomycotina</taxon>
        <taxon>Agaricomycetes</taxon>
        <taxon>Polyporales</taxon>
        <taxon>Irpicaceae</taxon>
        <taxon>Irpex</taxon>
    </lineage>
</organism>
<gene>
    <name evidence="1" type="ORF">BDY19DRAFT_992690</name>
</gene>
<reference evidence="1" key="1">
    <citation type="journal article" date="2021" name="Environ. Microbiol.">
        <title>Gene family expansions and transcriptome signatures uncover fungal adaptations to wood decay.</title>
        <authorList>
            <person name="Hage H."/>
            <person name="Miyauchi S."/>
            <person name="Viragh M."/>
            <person name="Drula E."/>
            <person name="Min B."/>
            <person name="Chaduli D."/>
            <person name="Navarro D."/>
            <person name="Favel A."/>
            <person name="Norest M."/>
            <person name="Lesage-Meessen L."/>
            <person name="Balint B."/>
            <person name="Merenyi Z."/>
            <person name="de Eugenio L."/>
            <person name="Morin E."/>
            <person name="Martinez A.T."/>
            <person name="Baldrian P."/>
            <person name="Stursova M."/>
            <person name="Martinez M.J."/>
            <person name="Novotny C."/>
            <person name="Magnuson J.K."/>
            <person name="Spatafora J.W."/>
            <person name="Maurice S."/>
            <person name="Pangilinan J."/>
            <person name="Andreopoulos W."/>
            <person name="LaButti K."/>
            <person name="Hundley H."/>
            <person name="Na H."/>
            <person name="Kuo A."/>
            <person name="Barry K."/>
            <person name="Lipzen A."/>
            <person name="Henrissat B."/>
            <person name="Riley R."/>
            <person name="Ahrendt S."/>
            <person name="Nagy L.G."/>
            <person name="Grigoriev I.V."/>
            <person name="Martin F."/>
            <person name="Rosso M.N."/>
        </authorList>
    </citation>
    <scope>NUCLEOTIDE SEQUENCE</scope>
    <source>
        <strain evidence="1">CBS 384.51</strain>
    </source>
</reference>
<accession>A0ACB8U5R8</accession>
<proteinExistence type="predicted"/>
<dbReference type="EMBL" id="MU274909">
    <property type="protein sequence ID" value="KAI0089717.1"/>
    <property type="molecule type" value="Genomic_DNA"/>
</dbReference>
<comment type="caution">
    <text evidence="1">The sequence shown here is derived from an EMBL/GenBank/DDBJ whole genome shotgun (WGS) entry which is preliminary data.</text>
</comment>
<evidence type="ECO:0000313" key="2">
    <source>
        <dbReference type="Proteomes" id="UP001055072"/>
    </source>
</evidence>
<dbReference type="Proteomes" id="UP001055072">
    <property type="component" value="Unassembled WGS sequence"/>
</dbReference>
<sequence>MTTPKCAVSDTKDWCGTFDKLPGDLVEAALTLLYKKNITPLIPWGSLLFRRLNVPKVLLDFQFLVPDELLSSASDMVSTTMHLPLTSPPSLLVETQGDLITKGRLHRLTRAATLGSVQFLHLVPLSFAGPFLPSELTEERHETYTLSIPRPSAVYASLLRIIASCPRGDCPTRRSLGAELELLVNYHLLGLPMGYRVPAEDDDEAWDALDLDGRAERAVCTVRGWGVEGEWREGEGWMQDALVSILRGTGDIDYLPWTDRSTMTSPRSQYHLC</sequence>
<name>A0ACB8U5R8_9APHY</name>
<keyword evidence="2" id="KW-1185">Reference proteome</keyword>
<evidence type="ECO:0000313" key="1">
    <source>
        <dbReference type="EMBL" id="KAI0089717.1"/>
    </source>
</evidence>